<evidence type="ECO:0000256" key="10">
    <source>
        <dbReference type="ARBA" id="ARBA00023239"/>
    </source>
</evidence>
<evidence type="ECO:0000256" key="5">
    <source>
        <dbReference type="ARBA" id="ARBA00022432"/>
    </source>
</evidence>
<keyword evidence="10 14" id="KW-0456">Lyase</keyword>
<dbReference type="EMBL" id="BBNR01000014">
    <property type="protein sequence ID" value="GAL67912.1"/>
    <property type="molecule type" value="Genomic_DNA"/>
</dbReference>
<dbReference type="Gene3D" id="3.30.1330.90">
    <property type="entry name" value="D-3-phosphoglycerate dehydrogenase, domain 3"/>
    <property type="match status" value="1"/>
</dbReference>
<dbReference type="PANTHER" id="PTHR30182">
    <property type="entry name" value="L-SERINE DEHYDRATASE"/>
    <property type="match status" value="1"/>
</dbReference>
<protein>
    <recommendedName>
        <fullName evidence="4">L-serine ammonia-lyase</fullName>
        <ecNumber evidence="4">4.3.1.17</ecNumber>
    </recommendedName>
</protein>
<sequence>MYLGATTRVGLYANSFGFPHWREPKAAAAIPCAGLCAKARHQTYLFYLQNTLLLFGFASAKKQSIFANYNVCVTMECISVFDMLKIGIGPSSSHTLGPWRAAERWINELKTSQKFQNVEKITVNLYGSLSLTGKGHATDYAVMLGLSGKNPETIPTDDIERTVNTIKESNTLNFGGEFQLEFNPKTDIIFNRKFLPFHANGMSFTAVINGKKLTSKFYSIGGGFVVKEERKNAKKNYEIKCTFPYPIDKGTELLQYCKQLNKPISQVVLENEKSIRTETEINAQLQRIWDTMLECIYIGCHTEGNLPGGLNVRRRAYDLHKNLKGNKPYSSPVEWVYAIRDTEVKFRQILKWVSCFALAVNEVNASLGRVVTAPTNGSAGVIPAVLMYYLVIENHDGNFEDIKRFLLVAGEIGSIFKKGATISAAMGGCQAEIGVSSAMAAGALTELLGGTPEQVLVAAEIAMEHHLGLTCDPIGGLVQIPCIERNAMGAIKAINAAELALDTSPENVKVPLDKVVNTMWETAKDMNTKYKETSEGGLAIGVHLSDC</sequence>
<gene>
    <name evidence="14" type="ORF">JCM19301_2824</name>
    <name evidence="15" type="ORF">JCM19538_1328</name>
</gene>
<feature type="domain" description="Serine dehydratase-like alpha subunit" evidence="12">
    <location>
        <begin position="261"/>
        <end position="539"/>
    </location>
</feature>
<organism evidence="14 16">
    <name type="scientific">Jejuia pallidilutea</name>
    <dbReference type="NCBI Taxonomy" id="504487"/>
    <lineage>
        <taxon>Bacteria</taxon>
        <taxon>Pseudomonadati</taxon>
        <taxon>Bacteroidota</taxon>
        <taxon>Flavobacteriia</taxon>
        <taxon>Flavobacteriales</taxon>
        <taxon>Flavobacteriaceae</taxon>
        <taxon>Jejuia</taxon>
    </lineage>
</organism>
<evidence type="ECO:0000313" key="16">
    <source>
        <dbReference type="Proteomes" id="UP000029641"/>
    </source>
</evidence>
<dbReference type="EC" id="4.3.1.17" evidence="4"/>
<dbReference type="STRING" id="504487.JCM19538_1328"/>
<dbReference type="InterPro" id="IPR005130">
    <property type="entry name" value="Ser_deHydtase-like_asu"/>
</dbReference>
<evidence type="ECO:0000313" key="15">
    <source>
        <dbReference type="EMBL" id="GAL89334.1"/>
    </source>
</evidence>
<dbReference type="InterPro" id="IPR051318">
    <property type="entry name" value="Fe-S_L-Ser"/>
</dbReference>
<dbReference type="InterPro" id="IPR004644">
    <property type="entry name" value="Fe-S_L-Ser_mono"/>
</dbReference>
<dbReference type="GO" id="GO:0051539">
    <property type="term" value="F:4 iron, 4 sulfur cluster binding"/>
    <property type="evidence" value="ECO:0007669"/>
    <property type="project" value="UniProtKB-KW"/>
</dbReference>
<keyword evidence="17" id="KW-1185">Reference proteome</keyword>
<evidence type="ECO:0000256" key="6">
    <source>
        <dbReference type="ARBA" id="ARBA00022485"/>
    </source>
</evidence>
<evidence type="ECO:0000256" key="2">
    <source>
        <dbReference type="ARBA" id="ARBA00004742"/>
    </source>
</evidence>
<comment type="caution">
    <text evidence="14">The sequence shown here is derived from an EMBL/GenBank/DDBJ whole genome shotgun (WGS) entry which is preliminary data.</text>
</comment>
<evidence type="ECO:0000256" key="7">
    <source>
        <dbReference type="ARBA" id="ARBA00022723"/>
    </source>
</evidence>
<evidence type="ECO:0000313" key="14">
    <source>
        <dbReference type="EMBL" id="GAL67912.1"/>
    </source>
</evidence>
<dbReference type="PANTHER" id="PTHR30182:SF1">
    <property type="entry name" value="L-SERINE DEHYDRATASE 1"/>
    <property type="match status" value="1"/>
</dbReference>
<keyword evidence="5" id="KW-0312">Gluconeogenesis</keyword>
<evidence type="ECO:0000256" key="3">
    <source>
        <dbReference type="ARBA" id="ARBA00008636"/>
    </source>
</evidence>
<dbReference type="GO" id="GO:0046872">
    <property type="term" value="F:metal ion binding"/>
    <property type="evidence" value="ECO:0007669"/>
    <property type="project" value="UniProtKB-KW"/>
</dbReference>
<reference evidence="17" key="1">
    <citation type="journal article" date="2014" name="Genome Announc.">
        <title>Draft Genome Sequence of Marine Flavobacterium Jejuia pallidilutea Strain 11shimoA1 and Pigmentation Mutants.</title>
        <authorList>
            <person name="Takatani N."/>
            <person name="Nakanishi M."/>
            <person name="Meirelles P."/>
            <person name="Mino S."/>
            <person name="Suda W."/>
            <person name="Oshima K."/>
            <person name="Hattori M."/>
            <person name="Ohkuma M."/>
            <person name="Hosokawa M."/>
            <person name="Miyashita K."/>
            <person name="Thompson F.L."/>
            <person name="Niwa A."/>
            <person name="Sawabe T."/>
            <person name="Sawabe T."/>
        </authorList>
    </citation>
    <scope>NUCLEOTIDE SEQUENCE [LARGE SCALE GENOMIC DNA]</scope>
    <source>
        <strain evidence="17">JCM 19538</strain>
    </source>
</reference>
<comment type="similarity">
    <text evidence="3">Belongs to the iron-sulfur dependent L-serine dehydratase family.</text>
</comment>
<evidence type="ECO:0000259" key="13">
    <source>
        <dbReference type="Pfam" id="PF03315"/>
    </source>
</evidence>
<dbReference type="GO" id="GO:0003941">
    <property type="term" value="F:L-serine ammonia-lyase activity"/>
    <property type="evidence" value="ECO:0007669"/>
    <property type="project" value="UniProtKB-EC"/>
</dbReference>
<dbReference type="EMBL" id="BBNY01000008">
    <property type="protein sequence ID" value="GAL89334.1"/>
    <property type="molecule type" value="Genomic_DNA"/>
</dbReference>
<dbReference type="InterPro" id="IPR029009">
    <property type="entry name" value="ASB_dom_sf"/>
</dbReference>
<dbReference type="SUPFAM" id="SSF143548">
    <property type="entry name" value="Serine metabolism enzymes domain"/>
    <property type="match status" value="1"/>
</dbReference>
<dbReference type="NCBIfam" id="TIGR00720">
    <property type="entry name" value="sda_mono"/>
    <property type="match status" value="1"/>
</dbReference>
<keyword evidence="9" id="KW-0411">Iron-sulfur</keyword>
<dbReference type="AlphaFoldDB" id="A0A090WKB6"/>
<evidence type="ECO:0000256" key="8">
    <source>
        <dbReference type="ARBA" id="ARBA00023004"/>
    </source>
</evidence>
<dbReference type="InterPro" id="IPR005131">
    <property type="entry name" value="Ser_deHydtase_bsu"/>
</dbReference>
<name>A0A090WKB6_9FLAO</name>
<evidence type="ECO:0000256" key="11">
    <source>
        <dbReference type="ARBA" id="ARBA00049406"/>
    </source>
</evidence>
<dbReference type="Pfam" id="PF03315">
    <property type="entry name" value="SDH_beta"/>
    <property type="match status" value="1"/>
</dbReference>
<dbReference type="FunFam" id="3.30.1330.90:FF:000001">
    <property type="entry name" value="L-serine ammonia-lyase 1"/>
    <property type="match status" value="1"/>
</dbReference>
<comment type="catalytic activity">
    <reaction evidence="11">
        <text>L-serine = pyruvate + NH4(+)</text>
        <dbReference type="Rhea" id="RHEA:19169"/>
        <dbReference type="ChEBI" id="CHEBI:15361"/>
        <dbReference type="ChEBI" id="CHEBI:28938"/>
        <dbReference type="ChEBI" id="CHEBI:33384"/>
        <dbReference type="EC" id="4.3.1.17"/>
    </reaction>
</comment>
<dbReference type="GO" id="GO:0006094">
    <property type="term" value="P:gluconeogenesis"/>
    <property type="evidence" value="ECO:0007669"/>
    <property type="project" value="UniProtKB-KW"/>
</dbReference>
<evidence type="ECO:0000256" key="9">
    <source>
        <dbReference type="ARBA" id="ARBA00023014"/>
    </source>
</evidence>
<dbReference type="Proteomes" id="UP000030184">
    <property type="component" value="Unassembled WGS sequence"/>
</dbReference>
<evidence type="ECO:0000256" key="1">
    <source>
        <dbReference type="ARBA" id="ARBA00001966"/>
    </source>
</evidence>
<evidence type="ECO:0000256" key="4">
    <source>
        <dbReference type="ARBA" id="ARBA00012093"/>
    </source>
</evidence>
<comment type="pathway">
    <text evidence="2">Carbohydrate biosynthesis; gluconeogenesis.</text>
</comment>
<proteinExistence type="inferred from homology"/>
<evidence type="ECO:0000313" key="17">
    <source>
        <dbReference type="Proteomes" id="UP000030184"/>
    </source>
</evidence>
<dbReference type="Pfam" id="PF03313">
    <property type="entry name" value="SDH_alpha"/>
    <property type="match status" value="1"/>
</dbReference>
<evidence type="ECO:0000259" key="12">
    <source>
        <dbReference type="Pfam" id="PF03313"/>
    </source>
</evidence>
<dbReference type="Proteomes" id="UP000029641">
    <property type="component" value="Unassembled WGS sequence"/>
</dbReference>
<keyword evidence="7" id="KW-0479">Metal-binding</keyword>
<feature type="domain" description="Serine dehydratase beta chain" evidence="13">
    <location>
        <begin position="79"/>
        <end position="229"/>
    </location>
</feature>
<keyword evidence="8" id="KW-0408">Iron</keyword>
<keyword evidence="6" id="KW-0004">4Fe-4S</keyword>
<comment type="cofactor">
    <cofactor evidence="1">
        <name>[4Fe-4S] cluster</name>
        <dbReference type="ChEBI" id="CHEBI:49883"/>
    </cofactor>
</comment>
<dbReference type="eggNOG" id="COG1760">
    <property type="taxonomic scope" value="Bacteria"/>
</dbReference>
<accession>A0A090WKB6</accession>